<keyword evidence="7" id="KW-1185">Reference proteome</keyword>
<comment type="pathway">
    <text evidence="3">Carbohydrate degradation; glycolysis; D-glyceraldehyde 3-phosphate from glycerone phosphate: step 1/1.</text>
</comment>
<comment type="pathway">
    <text evidence="3">Carbohydrate biosynthesis; gluconeogenesis.</text>
</comment>
<reference evidence="6" key="1">
    <citation type="submission" date="2016-11" db="EMBL/GenBank/DDBJ databases">
        <authorList>
            <person name="Jaros S."/>
            <person name="Januszkiewicz K."/>
            <person name="Wedrychowicz H."/>
        </authorList>
    </citation>
    <scope>NUCLEOTIDE SEQUENCE [LARGE SCALE GENOMIC DNA]</scope>
    <source>
        <strain evidence="6">DSM 4029</strain>
    </source>
</reference>
<evidence type="ECO:0000256" key="2">
    <source>
        <dbReference type="ARBA" id="ARBA00023235"/>
    </source>
</evidence>
<organism evidence="5 6">
    <name type="scientific">Bittarella massiliensis</name>
    <name type="common">ex Durand et al. 2017</name>
    <dbReference type="NCBI Taxonomy" id="1720313"/>
    <lineage>
        <taxon>Bacteria</taxon>
        <taxon>Bacillati</taxon>
        <taxon>Bacillota</taxon>
        <taxon>Clostridia</taxon>
        <taxon>Eubacteriales</taxon>
        <taxon>Oscillospiraceae</taxon>
        <taxon>Bittarella (ex Durand et al. 2017)</taxon>
    </lineage>
</organism>
<evidence type="ECO:0000313" key="5">
    <source>
        <dbReference type="EMBL" id="SHG22011.1"/>
    </source>
</evidence>
<dbReference type="GO" id="GO:0019563">
    <property type="term" value="P:glycerol catabolic process"/>
    <property type="evidence" value="ECO:0007669"/>
    <property type="project" value="TreeGrafter"/>
</dbReference>
<keyword evidence="3" id="KW-0963">Cytoplasm</keyword>
<dbReference type="EMBL" id="FQVY01000002">
    <property type="protein sequence ID" value="SHG22011.1"/>
    <property type="molecule type" value="Genomic_DNA"/>
</dbReference>
<accession>A0AAQ1RWF2</accession>
<comment type="subcellular location">
    <subcellularLocation>
        <location evidence="3">Cytoplasm</location>
    </subcellularLocation>
</comment>
<dbReference type="GO" id="GO:0046166">
    <property type="term" value="P:glyceraldehyde-3-phosphate biosynthetic process"/>
    <property type="evidence" value="ECO:0007669"/>
    <property type="project" value="TreeGrafter"/>
</dbReference>
<dbReference type="PANTHER" id="PTHR21139:SF42">
    <property type="entry name" value="TRIOSEPHOSPHATE ISOMERASE"/>
    <property type="match status" value="1"/>
</dbReference>
<evidence type="ECO:0000313" key="4">
    <source>
        <dbReference type="EMBL" id="MZL68257.1"/>
    </source>
</evidence>
<dbReference type="EC" id="5.3.1.1" evidence="3"/>
<keyword evidence="3" id="KW-0324">Glycolysis</keyword>
<dbReference type="GO" id="GO:0004807">
    <property type="term" value="F:triose-phosphate isomerase activity"/>
    <property type="evidence" value="ECO:0007669"/>
    <property type="project" value="UniProtKB-EC"/>
</dbReference>
<sequence>MTQYLFVNLKRFDIPRALGGINTQCPPAQWGETLVRQSRAALAERPGVETVFFLPEAHLLPAVNAAAGPGPAVAVGCQGVYRKDVAPGGNFGAFTTFRTATAARSLGCTWALIGHSEERADKMALTGDADAVDALLCDEVRCALAAGLKVLFCIGETAEEIPVREAVLRRQLRQGLPGVDGAPNIVLGYEPIWSIGPGKPVPTADEVGRIAALIKGIVRLPVVYGGGLKAENAAAFGALPNLDGGLVGLTRFAGEIGFYPDEFAQIAAAYFDAKEEIA</sequence>
<dbReference type="GO" id="GO:0006094">
    <property type="term" value="P:gluconeogenesis"/>
    <property type="evidence" value="ECO:0007669"/>
    <property type="project" value="UniProtKB-KW"/>
</dbReference>
<dbReference type="GO" id="GO:0006096">
    <property type="term" value="P:glycolytic process"/>
    <property type="evidence" value="ECO:0007669"/>
    <property type="project" value="UniProtKB-KW"/>
</dbReference>
<dbReference type="RefSeq" id="WP_021660862.1">
    <property type="nucleotide sequence ID" value="NZ_FQVY01000002.1"/>
</dbReference>
<dbReference type="EMBL" id="WWVX01000001">
    <property type="protein sequence ID" value="MZL68257.1"/>
    <property type="molecule type" value="Genomic_DNA"/>
</dbReference>
<evidence type="ECO:0000256" key="1">
    <source>
        <dbReference type="ARBA" id="ARBA00007422"/>
    </source>
</evidence>
<dbReference type="AlphaFoldDB" id="A0AAQ1RWF2"/>
<comment type="caution">
    <text evidence="5">The sequence shown here is derived from an EMBL/GenBank/DDBJ whole genome shotgun (WGS) entry which is preliminary data.</text>
</comment>
<keyword evidence="2 3" id="KW-0413">Isomerase</keyword>
<evidence type="ECO:0000313" key="6">
    <source>
        <dbReference type="Proteomes" id="UP000184089"/>
    </source>
</evidence>
<reference evidence="5" key="2">
    <citation type="submission" date="2016-11" db="EMBL/GenBank/DDBJ databases">
        <authorList>
            <person name="Varghese N."/>
            <person name="Submissions S."/>
        </authorList>
    </citation>
    <scope>NUCLEOTIDE SEQUENCE</scope>
    <source>
        <strain evidence="5">DSM 4029</strain>
    </source>
</reference>
<dbReference type="InterPro" id="IPR035990">
    <property type="entry name" value="TIM_sf"/>
</dbReference>
<dbReference type="Gene3D" id="3.20.20.70">
    <property type="entry name" value="Aldolase class I"/>
    <property type="match status" value="1"/>
</dbReference>
<comment type="catalytic activity">
    <reaction evidence="3">
        <text>D-glyceraldehyde 3-phosphate = dihydroxyacetone phosphate</text>
        <dbReference type="Rhea" id="RHEA:18585"/>
        <dbReference type="ChEBI" id="CHEBI:57642"/>
        <dbReference type="ChEBI" id="CHEBI:59776"/>
        <dbReference type="EC" id="5.3.1.1"/>
    </reaction>
</comment>
<keyword evidence="3" id="KW-0312">Gluconeogenesis</keyword>
<dbReference type="CDD" id="cd00311">
    <property type="entry name" value="TIM"/>
    <property type="match status" value="1"/>
</dbReference>
<gene>
    <name evidence="4" type="ORF">GT747_00510</name>
    <name evidence="5" type="ORF">SAMN05444424_1929</name>
</gene>
<comment type="subunit">
    <text evidence="3">Homodimer.</text>
</comment>
<dbReference type="PROSITE" id="PS51440">
    <property type="entry name" value="TIM_2"/>
    <property type="match status" value="1"/>
</dbReference>
<dbReference type="Proteomes" id="UP000184089">
    <property type="component" value="Unassembled WGS sequence"/>
</dbReference>
<proteinExistence type="inferred from homology"/>
<protein>
    <recommendedName>
        <fullName evidence="3">Triosephosphate isomerase</fullName>
        <ecNumber evidence="3">5.3.1.1</ecNumber>
    </recommendedName>
</protein>
<evidence type="ECO:0000313" key="7">
    <source>
        <dbReference type="Proteomes" id="UP000474718"/>
    </source>
</evidence>
<dbReference type="SUPFAM" id="SSF51351">
    <property type="entry name" value="Triosephosphate isomerase (TIM)"/>
    <property type="match status" value="1"/>
</dbReference>
<dbReference type="GO" id="GO:0005829">
    <property type="term" value="C:cytosol"/>
    <property type="evidence" value="ECO:0007669"/>
    <property type="project" value="TreeGrafter"/>
</dbReference>
<dbReference type="Proteomes" id="UP000474718">
    <property type="component" value="Unassembled WGS sequence"/>
</dbReference>
<comment type="similarity">
    <text evidence="1 3">Belongs to the triosephosphate isomerase family.</text>
</comment>
<dbReference type="InterPro" id="IPR013785">
    <property type="entry name" value="Aldolase_TIM"/>
</dbReference>
<dbReference type="InterPro" id="IPR000652">
    <property type="entry name" value="Triosephosphate_isomerase"/>
</dbReference>
<name>A0AAQ1RWF2_9FIRM</name>
<dbReference type="Pfam" id="PF00121">
    <property type="entry name" value="TIM"/>
    <property type="match status" value="1"/>
</dbReference>
<reference evidence="4 7" key="3">
    <citation type="journal article" date="2019" name="Nat. Med.">
        <title>A library of human gut bacterial isolates paired with longitudinal multiomics data enables mechanistic microbiome research.</title>
        <authorList>
            <person name="Poyet M."/>
            <person name="Groussin M."/>
            <person name="Gibbons S.M."/>
            <person name="Avila-Pacheco J."/>
            <person name="Jiang X."/>
            <person name="Kearney S.M."/>
            <person name="Perrotta A.R."/>
            <person name="Berdy B."/>
            <person name="Zhao S."/>
            <person name="Lieberman T.D."/>
            <person name="Swanson P.K."/>
            <person name="Smith M."/>
            <person name="Roesemann S."/>
            <person name="Alexander J.E."/>
            <person name="Rich S.A."/>
            <person name="Livny J."/>
            <person name="Vlamakis H."/>
            <person name="Clish C."/>
            <person name="Bullock K."/>
            <person name="Deik A."/>
            <person name="Scott J."/>
            <person name="Pierce K.A."/>
            <person name="Xavier R.J."/>
            <person name="Alm E.J."/>
        </authorList>
    </citation>
    <scope>NUCLEOTIDE SEQUENCE [LARGE SCALE GENOMIC DNA]</scope>
    <source>
        <strain evidence="4 7">BIOML-A2</strain>
    </source>
</reference>
<evidence type="ECO:0000256" key="3">
    <source>
        <dbReference type="RuleBase" id="RU363013"/>
    </source>
</evidence>
<dbReference type="PANTHER" id="PTHR21139">
    <property type="entry name" value="TRIOSEPHOSPHATE ISOMERASE"/>
    <property type="match status" value="1"/>
</dbReference>